<proteinExistence type="predicted"/>
<reference evidence="2" key="1">
    <citation type="submission" date="2018-11" db="EMBL/GenBank/DDBJ databases">
        <authorList>
            <person name="Alioto T."/>
            <person name="Alioto T."/>
        </authorList>
    </citation>
    <scope>NUCLEOTIDE SEQUENCE</scope>
</reference>
<evidence type="ECO:0000256" key="1">
    <source>
        <dbReference type="SAM" id="Phobius"/>
    </source>
</evidence>
<keyword evidence="1" id="KW-0472">Membrane</keyword>
<dbReference type="EMBL" id="UYJE01000980">
    <property type="protein sequence ID" value="VDH98180.1"/>
    <property type="molecule type" value="Genomic_DNA"/>
</dbReference>
<feature type="transmembrane region" description="Helical" evidence="1">
    <location>
        <begin position="119"/>
        <end position="141"/>
    </location>
</feature>
<keyword evidence="3" id="KW-1185">Reference proteome</keyword>
<dbReference type="Proteomes" id="UP000596742">
    <property type="component" value="Unassembled WGS sequence"/>
</dbReference>
<evidence type="ECO:0000313" key="2">
    <source>
        <dbReference type="EMBL" id="VDH98180.1"/>
    </source>
</evidence>
<organism evidence="2 3">
    <name type="scientific">Mytilus galloprovincialis</name>
    <name type="common">Mediterranean mussel</name>
    <dbReference type="NCBI Taxonomy" id="29158"/>
    <lineage>
        <taxon>Eukaryota</taxon>
        <taxon>Metazoa</taxon>
        <taxon>Spiralia</taxon>
        <taxon>Lophotrochozoa</taxon>
        <taxon>Mollusca</taxon>
        <taxon>Bivalvia</taxon>
        <taxon>Autobranchia</taxon>
        <taxon>Pteriomorphia</taxon>
        <taxon>Mytilida</taxon>
        <taxon>Mytiloidea</taxon>
        <taxon>Mytilidae</taxon>
        <taxon>Mytilinae</taxon>
        <taxon>Mytilus</taxon>
    </lineage>
</organism>
<sequence length="294" mass="33190">MLEIHQVYSSGRNIGMRKSNKLYKYHYNYTEVSDMCSYNGTSTMSIHVTAADNQAIIRCVLNSTLAQPNVYTDTIPLEVQSPDYDTTIESLQTTLVTTIDNTVSDSTKQPEIHSASGNIVISVCVGIGVLLLVIIAICCFYKRKGEKKATRYQVNEKSNTSQSKQKIHFKQVFSGDSYEKIPLKIDTGKETTTVDIDDIKKQNMVYIETQGKDDENKFSTFRRNSPSQHKEYAQVNETDKTQHLNNTQTQTISIQKGMQCKDSQKSINDHSAKKINKQNLSDIAFNVIKETIDS</sequence>
<name>A0A8B6BZ48_MYTGA</name>
<dbReference type="OrthoDB" id="10028801at2759"/>
<dbReference type="AlphaFoldDB" id="A0A8B6BZ48"/>
<keyword evidence="1" id="KW-1133">Transmembrane helix</keyword>
<evidence type="ECO:0000313" key="3">
    <source>
        <dbReference type="Proteomes" id="UP000596742"/>
    </source>
</evidence>
<keyword evidence="1" id="KW-0812">Transmembrane</keyword>
<comment type="caution">
    <text evidence="2">The sequence shown here is derived from an EMBL/GenBank/DDBJ whole genome shotgun (WGS) entry which is preliminary data.</text>
</comment>
<gene>
    <name evidence="2" type="ORF">MGAL_10B070956</name>
</gene>
<protein>
    <submittedName>
        <fullName evidence="2">Uncharacterized protein</fullName>
    </submittedName>
</protein>
<accession>A0A8B6BZ48</accession>